<gene>
    <name evidence="9" type="ORF">COW72_00700</name>
</gene>
<protein>
    <recommendedName>
        <fullName evidence="11">IS5/IS1182 family transposase</fullName>
    </recommendedName>
</protein>
<dbReference type="PANTHER" id="PTHR35604:SF2">
    <property type="entry name" value="TRANSPOSASE INSH FOR INSERTION SEQUENCE ELEMENT IS5A-RELATED"/>
    <property type="match status" value="1"/>
</dbReference>
<evidence type="ECO:0008006" key="11">
    <source>
        <dbReference type="Google" id="ProtNLM"/>
    </source>
</evidence>
<evidence type="ECO:0000256" key="5">
    <source>
        <dbReference type="ARBA" id="ARBA00023172"/>
    </source>
</evidence>
<dbReference type="GO" id="GO:0003677">
    <property type="term" value="F:DNA binding"/>
    <property type="evidence" value="ECO:0007669"/>
    <property type="project" value="UniProtKB-KW"/>
</dbReference>
<comment type="function">
    <text evidence="1">Involved in the transposition of the insertion sequence IS5.</text>
</comment>
<name>A0A2H0FKX9_9BACT</name>
<evidence type="ECO:0000259" key="8">
    <source>
        <dbReference type="Pfam" id="PF05598"/>
    </source>
</evidence>
<evidence type="ECO:0000313" key="9">
    <source>
        <dbReference type="EMBL" id="PIQ07368.1"/>
    </source>
</evidence>
<accession>A0A2H0FKX9</accession>
<evidence type="ECO:0000259" key="7">
    <source>
        <dbReference type="Pfam" id="PF01609"/>
    </source>
</evidence>
<keyword evidence="5" id="KW-0233">DNA recombination</keyword>
<comment type="caution">
    <text evidence="9">The sequence shown here is derived from an EMBL/GenBank/DDBJ whole genome shotgun (WGS) entry which is preliminary data.</text>
</comment>
<evidence type="ECO:0000256" key="4">
    <source>
        <dbReference type="ARBA" id="ARBA00023125"/>
    </source>
</evidence>
<dbReference type="AlphaFoldDB" id="A0A2H0FKX9"/>
<proteinExistence type="inferred from homology"/>
<dbReference type="Pfam" id="PF01609">
    <property type="entry name" value="DDE_Tnp_1"/>
    <property type="match status" value="1"/>
</dbReference>
<dbReference type="NCBIfam" id="NF033581">
    <property type="entry name" value="transpos_IS5_4"/>
    <property type="match status" value="1"/>
</dbReference>
<feature type="domain" description="Transposase InsH N-terminal" evidence="8">
    <location>
        <begin position="26"/>
        <end position="115"/>
    </location>
</feature>
<evidence type="ECO:0000313" key="10">
    <source>
        <dbReference type="Proteomes" id="UP000230778"/>
    </source>
</evidence>
<feature type="domain" description="Transposase IS4-like" evidence="7">
    <location>
        <begin position="178"/>
        <end position="324"/>
    </location>
</feature>
<sequence>MFKSQSSFQNSFLGGFAYQQIVNRHKNHLLMRLNKAVDLSFVEELVKDCYVDDNGRNAYHPVIMFKILFLQTLYDKSDRKVTEAVDTNILFRHFCGLSLNDETPHFTLLGKFKERLGEDRFNQIFNQIVLLAKQAGLLSDKLRIIDCSAVEAKVDIARLRQTKQSNNDNGYIDRNSPDQEASFGHKSKNKSWYGYKTGILMDSQSEIVTAVETTTASPHDVNHLENLVKKDIQATGGFKRLTGDKGFVGKTEFLKNKGIIDNIIRKDNMEQPKRKNYQADKSKRPNIEHKFGEGKNYHCLGRAKYWGRLKIHIQSLLVYLTMNLKKIVNFLLPAPS</sequence>
<dbReference type="Pfam" id="PF05598">
    <property type="entry name" value="DUF772"/>
    <property type="match status" value="1"/>
</dbReference>
<dbReference type="Proteomes" id="UP000230778">
    <property type="component" value="Unassembled WGS sequence"/>
</dbReference>
<dbReference type="EMBL" id="PCUC01000041">
    <property type="protein sequence ID" value="PIQ07368.1"/>
    <property type="molecule type" value="Genomic_DNA"/>
</dbReference>
<comment type="similarity">
    <text evidence="2">Belongs to the transposase 11 family.</text>
</comment>
<dbReference type="InterPro" id="IPR002559">
    <property type="entry name" value="Transposase_11"/>
</dbReference>
<dbReference type="InterPro" id="IPR047959">
    <property type="entry name" value="Transpos_IS5"/>
</dbReference>
<evidence type="ECO:0000256" key="6">
    <source>
        <dbReference type="SAM" id="MobiDB-lite"/>
    </source>
</evidence>
<feature type="region of interest" description="Disordered" evidence="6">
    <location>
        <begin position="165"/>
        <end position="186"/>
    </location>
</feature>
<reference evidence="9 10" key="1">
    <citation type="submission" date="2017-09" db="EMBL/GenBank/DDBJ databases">
        <title>Depth-based differentiation of microbial function through sediment-hosted aquifers and enrichment of novel symbionts in the deep terrestrial subsurface.</title>
        <authorList>
            <person name="Probst A.J."/>
            <person name="Ladd B."/>
            <person name="Jarett J.K."/>
            <person name="Geller-Mcgrath D.E."/>
            <person name="Sieber C.M."/>
            <person name="Emerson J.B."/>
            <person name="Anantharaman K."/>
            <person name="Thomas B.C."/>
            <person name="Malmstrom R."/>
            <person name="Stieglmeier M."/>
            <person name="Klingl A."/>
            <person name="Woyke T."/>
            <person name="Ryan C.M."/>
            <person name="Banfield J.F."/>
        </authorList>
    </citation>
    <scope>NUCLEOTIDE SEQUENCE [LARGE SCALE GENOMIC DNA]</scope>
    <source>
        <strain evidence="9">CG18_big_fil_WC_8_21_14_2_50_37_10</strain>
    </source>
</reference>
<dbReference type="PANTHER" id="PTHR35604">
    <property type="entry name" value="TRANSPOSASE INSH FOR INSERTION SEQUENCE ELEMENT IS5A-RELATED"/>
    <property type="match status" value="1"/>
</dbReference>
<keyword evidence="4" id="KW-0238">DNA-binding</keyword>
<keyword evidence="3" id="KW-0815">Transposition</keyword>
<dbReference type="GO" id="GO:0006313">
    <property type="term" value="P:DNA transposition"/>
    <property type="evidence" value="ECO:0007669"/>
    <property type="project" value="InterPro"/>
</dbReference>
<dbReference type="InterPro" id="IPR008490">
    <property type="entry name" value="Transposase_InsH_N"/>
</dbReference>
<dbReference type="GO" id="GO:0004803">
    <property type="term" value="F:transposase activity"/>
    <property type="evidence" value="ECO:0007669"/>
    <property type="project" value="InterPro"/>
</dbReference>
<evidence type="ECO:0000256" key="1">
    <source>
        <dbReference type="ARBA" id="ARBA00003544"/>
    </source>
</evidence>
<organism evidence="9 10">
    <name type="scientific">Candidatus Nealsonbacteria bacterium CG18_big_fil_WC_8_21_14_2_50_37_10</name>
    <dbReference type="NCBI Taxonomy" id="1974717"/>
    <lineage>
        <taxon>Bacteria</taxon>
        <taxon>Candidatus Nealsoniibacteriota</taxon>
    </lineage>
</organism>
<evidence type="ECO:0000256" key="3">
    <source>
        <dbReference type="ARBA" id="ARBA00022578"/>
    </source>
</evidence>
<evidence type="ECO:0000256" key="2">
    <source>
        <dbReference type="ARBA" id="ARBA00010075"/>
    </source>
</evidence>